<evidence type="ECO:0000313" key="6">
    <source>
        <dbReference type="EMBL" id="ARN56417.1"/>
    </source>
</evidence>
<dbReference type="EC" id="3.1.6.1" evidence="6"/>
<dbReference type="KEGG" id="pbp:STSP1_00799"/>
<feature type="domain" description="Sulfatase N-terminal" evidence="5">
    <location>
        <begin position="41"/>
        <end position="399"/>
    </location>
</feature>
<keyword evidence="3 6" id="KW-0378">Hydrolase</keyword>
<keyword evidence="4" id="KW-0106">Calcium</keyword>
<dbReference type="InterPro" id="IPR024607">
    <property type="entry name" value="Sulfatase_CS"/>
</dbReference>
<sequence>MTLTRRNFLKSAGFGMAAFSGSSLNKSSIAAAKDERKVKKPNLVFVMSDEHRKQAMGFMNEDPVYTPNFDKFAEKSMVFTNALCSFPICSPSRGTMWTGMYNISNGVMQNKHVWFDNVPTIFESLKNAGYNTAYVGKWHLDSHHKEHDSEISHGEYNKRRVASDHNNIVYYLREYCPRSRRPYIDFWHANECYNYLFNLCYYEDDPNEPVLGKRWQPEHETDVAIDYIKKQTKKNEPFALFLSYNPPHFGREQYPTGKDIPVEKSSWGFFAPEEYEKLYADMETTKRPNFERKHRNGKADNKNIIKGYFGAVTSIDHNFGRLMNYLEEMKLAEDTIVVYTSDHGDMVGSHGRWKKRTWYEESIGIPMMVSWPHKVKARNNNMLFNNVNLMPTLLGLMDIPVPDRVQGKDFSSVLKGGRVERPESTFVIYDYLLQRDKPSDNEYKLAEKHNIFSASGVWRCLRTERYSYVVQMIGNKYKLHLYDLEKDPYQMNPLEQKENEALFSKLDTLLLDWLKKTEDPFFKWYSEKTIPLKWS</sequence>
<evidence type="ECO:0000259" key="5">
    <source>
        <dbReference type="Pfam" id="PF00884"/>
    </source>
</evidence>
<dbReference type="PROSITE" id="PS00523">
    <property type="entry name" value="SULFATASE_1"/>
    <property type="match status" value="1"/>
</dbReference>
<dbReference type="Proteomes" id="UP000193334">
    <property type="component" value="Chromosome"/>
</dbReference>
<dbReference type="InterPro" id="IPR000917">
    <property type="entry name" value="Sulfatase_N"/>
</dbReference>
<dbReference type="PROSITE" id="PS51318">
    <property type="entry name" value="TAT"/>
    <property type="match status" value="1"/>
</dbReference>
<name>A0A1W6LKW5_9BACT</name>
<dbReference type="EMBL" id="CP021023">
    <property type="protein sequence ID" value="ARN56417.1"/>
    <property type="molecule type" value="Genomic_DNA"/>
</dbReference>
<organism evidence="6 7">
    <name type="scientific">Sedimentisphaera salicampi</name>
    <dbReference type="NCBI Taxonomy" id="1941349"/>
    <lineage>
        <taxon>Bacteria</taxon>
        <taxon>Pseudomonadati</taxon>
        <taxon>Planctomycetota</taxon>
        <taxon>Phycisphaerae</taxon>
        <taxon>Sedimentisphaerales</taxon>
        <taxon>Sedimentisphaeraceae</taxon>
        <taxon>Sedimentisphaera</taxon>
    </lineage>
</organism>
<dbReference type="InterPro" id="IPR017850">
    <property type="entry name" value="Alkaline_phosphatase_core_sf"/>
</dbReference>
<dbReference type="GO" id="GO:0004065">
    <property type="term" value="F:arylsulfatase activity"/>
    <property type="evidence" value="ECO:0007669"/>
    <property type="project" value="UniProtKB-EC"/>
</dbReference>
<proteinExistence type="inferred from homology"/>
<dbReference type="AlphaFoldDB" id="A0A1W6LKW5"/>
<gene>
    <name evidence="6" type="ORF">STSP1_00799</name>
</gene>
<evidence type="ECO:0000256" key="1">
    <source>
        <dbReference type="ARBA" id="ARBA00008779"/>
    </source>
</evidence>
<dbReference type="PANTHER" id="PTHR42693:SF53">
    <property type="entry name" value="ENDO-4-O-SULFATASE"/>
    <property type="match status" value="1"/>
</dbReference>
<dbReference type="GO" id="GO:0046872">
    <property type="term" value="F:metal ion binding"/>
    <property type="evidence" value="ECO:0007669"/>
    <property type="project" value="UniProtKB-KW"/>
</dbReference>
<dbReference type="PANTHER" id="PTHR42693">
    <property type="entry name" value="ARYLSULFATASE FAMILY MEMBER"/>
    <property type="match status" value="1"/>
</dbReference>
<keyword evidence="7" id="KW-1185">Reference proteome</keyword>
<protein>
    <submittedName>
        <fullName evidence="6">Arylsulfatase</fullName>
        <ecNumber evidence="6">3.1.6.1</ecNumber>
    </submittedName>
</protein>
<evidence type="ECO:0000313" key="7">
    <source>
        <dbReference type="Proteomes" id="UP000193334"/>
    </source>
</evidence>
<dbReference type="STRING" id="1941349.STSP1_00799"/>
<dbReference type="InterPro" id="IPR006311">
    <property type="entry name" value="TAT_signal"/>
</dbReference>
<comment type="similarity">
    <text evidence="1">Belongs to the sulfatase family.</text>
</comment>
<dbReference type="SUPFAM" id="SSF53649">
    <property type="entry name" value="Alkaline phosphatase-like"/>
    <property type="match status" value="1"/>
</dbReference>
<dbReference type="Gene3D" id="3.40.720.10">
    <property type="entry name" value="Alkaline Phosphatase, subunit A"/>
    <property type="match status" value="1"/>
</dbReference>
<dbReference type="PROSITE" id="PS00149">
    <property type="entry name" value="SULFATASE_2"/>
    <property type="match status" value="1"/>
</dbReference>
<evidence type="ECO:0000256" key="2">
    <source>
        <dbReference type="ARBA" id="ARBA00022723"/>
    </source>
</evidence>
<evidence type="ECO:0000256" key="3">
    <source>
        <dbReference type="ARBA" id="ARBA00022801"/>
    </source>
</evidence>
<accession>A0A1W6LKW5</accession>
<dbReference type="Gene3D" id="3.30.1120.10">
    <property type="match status" value="1"/>
</dbReference>
<reference evidence="7" key="1">
    <citation type="submission" date="2017-04" db="EMBL/GenBank/DDBJ databases">
        <title>Comparative genomics and description of representatives of a novel lineage of planctomycetes thriving in anoxic sediments.</title>
        <authorList>
            <person name="Spring S."/>
            <person name="Bunk B."/>
            <person name="Sproer C."/>
        </authorList>
    </citation>
    <scope>NUCLEOTIDE SEQUENCE [LARGE SCALE GENOMIC DNA]</scope>
    <source>
        <strain evidence="7">ST-PulAB-D4</strain>
    </source>
</reference>
<keyword evidence="2" id="KW-0479">Metal-binding</keyword>
<dbReference type="Pfam" id="PF00884">
    <property type="entry name" value="Sulfatase"/>
    <property type="match status" value="1"/>
</dbReference>
<dbReference type="InterPro" id="IPR050738">
    <property type="entry name" value="Sulfatase"/>
</dbReference>
<dbReference type="CDD" id="cd16034">
    <property type="entry name" value="sulfatase_like"/>
    <property type="match status" value="1"/>
</dbReference>
<evidence type="ECO:0000256" key="4">
    <source>
        <dbReference type="ARBA" id="ARBA00022837"/>
    </source>
</evidence>